<proteinExistence type="predicted"/>
<feature type="compositionally biased region" description="Low complexity" evidence="1">
    <location>
        <begin position="261"/>
        <end position="272"/>
    </location>
</feature>
<feature type="compositionally biased region" description="Gly residues" evidence="1">
    <location>
        <begin position="247"/>
        <end position="260"/>
    </location>
</feature>
<feature type="chain" id="PRO_5035159857" evidence="2">
    <location>
        <begin position="24"/>
        <end position="391"/>
    </location>
</feature>
<accession>A0A8J5UZZ0</accession>
<feature type="compositionally biased region" description="Low complexity" evidence="1">
    <location>
        <begin position="287"/>
        <end position="298"/>
    </location>
</feature>
<feature type="signal peptide" evidence="2">
    <location>
        <begin position="1"/>
        <end position="23"/>
    </location>
</feature>
<evidence type="ECO:0000256" key="1">
    <source>
        <dbReference type="SAM" id="MobiDB-lite"/>
    </source>
</evidence>
<reference evidence="3 4" key="1">
    <citation type="journal article" date="2021" name="DNA Res.">
        <title>Genome analysis of Candida subhashii reveals its hybrid nature and dual mitochondrial genome conformations.</title>
        <authorList>
            <person name="Mixao V."/>
            <person name="Hegedusova E."/>
            <person name="Saus E."/>
            <person name="Pryszcz L.P."/>
            <person name="Cillingova A."/>
            <person name="Nosek J."/>
            <person name="Gabaldon T."/>
        </authorList>
    </citation>
    <scope>NUCLEOTIDE SEQUENCE [LARGE SCALE GENOMIC DNA]</scope>
    <source>
        <strain evidence="3 4">CBS 10753</strain>
    </source>
</reference>
<comment type="caution">
    <text evidence="3">The sequence shown here is derived from an EMBL/GenBank/DDBJ whole genome shotgun (WGS) entry which is preliminary data.</text>
</comment>
<feature type="region of interest" description="Disordered" evidence="1">
    <location>
        <begin position="234"/>
        <end position="337"/>
    </location>
</feature>
<keyword evidence="4" id="KW-1185">Reference proteome</keyword>
<name>A0A8J5UZZ0_9ASCO</name>
<sequence length="391" mass="40549">MYRNTFIKLFFVFFLCGISRATALYHKREAPTDKEQDEPEIILFSGNIGVRDKDSWFRGKDVPIAAMHSHSLKKNTFFALQGASADQVKDIEAGLNGDNETSPWTSNGAECEVGGVPIIYDSSDWGFINGPESLFRCQGPYIKPITPKTRVTLSAGLFIHKTGGSGINIVNAHFDCKSEEELQSATKFLVEKINPWRSANGYPIIVTSNLDYSTIGGSYEILANMRTDGSIETGGSISNDGSINSGGNIGPGGSIDGTTGGSISTDGSINSGGNIGPGGSIDGTTGGSISTDGSINSGGNIGPGGSIDGSTGGSISTDGSINSGGNIGPEGGGISTDGSIGTGNIVFADGDGIAVSGYESMDTTSHDNILSSEYKPSIVTLKRYKSKKSTN</sequence>
<feature type="compositionally biased region" description="Gly residues" evidence="1">
    <location>
        <begin position="325"/>
        <end position="335"/>
    </location>
</feature>
<keyword evidence="2" id="KW-0732">Signal</keyword>
<dbReference type="EMBL" id="JAGSYN010000051">
    <property type="protein sequence ID" value="KAG7665135.1"/>
    <property type="molecule type" value="Genomic_DNA"/>
</dbReference>
<evidence type="ECO:0000313" key="3">
    <source>
        <dbReference type="EMBL" id="KAG7665135.1"/>
    </source>
</evidence>
<dbReference type="RefSeq" id="XP_049265367.1">
    <property type="nucleotide sequence ID" value="XM_049404818.1"/>
</dbReference>
<dbReference type="GeneID" id="73467992"/>
<dbReference type="OrthoDB" id="276515at2759"/>
<gene>
    <name evidence="3" type="ORF">J8A68_001191</name>
</gene>
<protein>
    <submittedName>
        <fullName evidence="3">Uncharacterized protein</fullName>
    </submittedName>
</protein>
<feature type="compositionally biased region" description="Low complexity" evidence="1">
    <location>
        <begin position="313"/>
        <end position="324"/>
    </location>
</feature>
<organism evidence="3 4">
    <name type="scientific">[Candida] subhashii</name>
    <dbReference type="NCBI Taxonomy" id="561895"/>
    <lineage>
        <taxon>Eukaryota</taxon>
        <taxon>Fungi</taxon>
        <taxon>Dikarya</taxon>
        <taxon>Ascomycota</taxon>
        <taxon>Saccharomycotina</taxon>
        <taxon>Pichiomycetes</taxon>
        <taxon>Debaryomycetaceae</taxon>
        <taxon>Spathaspora</taxon>
    </lineage>
</organism>
<dbReference type="Proteomes" id="UP000694255">
    <property type="component" value="Unassembled WGS sequence"/>
</dbReference>
<dbReference type="AlphaFoldDB" id="A0A8J5UZZ0"/>
<feature type="compositionally biased region" description="Gly residues" evidence="1">
    <location>
        <begin position="273"/>
        <end position="286"/>
    </location>
</feature>
<feature type="compositionally biased region" description="Gly residues" evidence="1">
    <location>
        <begin position="299"/>
        <end position="312"/>
    </location>
</feature>
<evidence type="ECO:0000313" key="4">
    <source>
        <dbReference type="Proteomes" id="UP000694255"/>
    </source>
</evidence>
<evidence type="ECO:0000256" key="2">
    <source>
        <dbReference type="SAM" id="SignalP"/>
    </source>
</evidence>
<feature type="compositionally biased region" description="Low complexity" evidence="1">
    <location>
        <begin position="234"/>
        <end position="246"/>
    </location>
</feature>